<dbReference type="InterPro" id="IPR051089">
    <property type="entry name" value="prtT"/>
</dbReference>
<evidence type="ECO:0000256" key="1">
    <source>
        <dbReference type="ARBA" id="ARBA00004123"/>
    </source>
</evidence>
<dbReference type="OrthoDB" id="5226580at2759"/>
<dbReference type="STRING" id="1849047.A0A3D8QPC3"/>
<evidence type="ECO:0000256" key="2">
    <source>
        <dbReference type="ARBA" id="ARBA00023015"/>
    </source>
</evidence>
<evidence type="ECO:0000313" key="7">
    <source>
        <dbReference type="EMBL" id="RDW63649.1"/>
    </source>
</evidence>
<evidence type="ECO:0008006" key="9">
    <source>
        <dbReference type="Google" id="ProtNLM"/>
    </source>
</evidence>
<dbReference type="Gene3D" id="4.10.240.10">
    <property type="entry name" value="Zn(2)-C6 fungal-type DNA-binding domain"/>
    <property type="match status" value="1"/>
</dbReference>
<proteinExistence type="predicted"/>
<dbReference type="AlphaFoldDB" id="A0A3D8QPC3"/>
<sequence>MARSAKWGAACAPCVVAKTRCVRSNSLGAKCDRCQSLGKHCSDQVHGPRKKRHAKSSKTAQLEERLNGLIDSLKAPEEGECPSIPNSNQSHSSLSPSTISQAQGTASQEESVQSFPVSGVGSNVPATALCSCSALLNKEDLVPLESDDTLLSIYMNQLSNRFPFVIIPPGTTAVQLEATRPLLMKVIRMVASVRHLRSMRGQSRAVLQQISNAMLIRSERSLDLLQGILVFLGFYHYHCMTHAQFNNLNHLVVSLVGDMDLSTCPKSQERKNQRSRTNEERRALAGVWYMSSNVALVVKQLTPLSYTKYLDQCLKELEDAAEYDTDQFAVQLVRIQHLTNKIFHFHSRDQMVDELPGIPEVSPTVRLEAIQMELNRLRNALPLNLKSDYSLSCHYNSAYLRLFEPLLEDSHLRDAESPLLSSLSLSGLSILAIFSSFTAALKIWFEDWLTIPVCSYFYMSQPTSAQLIHAAMMLSRWVRVAGPSSVMISSAGTTAPRKEVSISRQTVPYFSGVPECPDLSLSQPPTSPSTSAVSVQILDSLRAKIPAQPHLQVDLFGIIDAIIIRFEAAKKEMAAAHGGAWENDTWDLAAEHMKMKKLKVEKWCEIVATVESRGRTRMADTSNSVGEGSGGTMNMLEGRNTDYFDWLIPSNDRENEHWESNLFDEIMSDVHMGVFFDTSGDWSTGIEDDMGLTDGSSIEEGAQN</sequence>
<keyword evidence="3" id="KW-0238">DNA-binding</keyword>
<comment type="subcellular location">
    <subcellularLocation>
        <location evidence="1">Nucleus</location>
    </subcellularLocation>
</comment>
<dbReference type="GO" id="GO:0008270">
    <property type="term" value="F:zinc ion binding"/>
    <property type="evidence" value="ECO:0007669"/>
    <property type="project" value="InterPro"/>
</dbReference>
<dbReference type="GO" id="GO:0000976">
    <property type="term" value="F:transcription cis-regulatory region binding"/>
    <property type="evidence" value="ECO:0007669"/>
    <property type="project" value="TreeGrafter"/>
</dbReference>
<keyword evidence="8" id="KW-1185">Reference proteome</keyword>
<dbReference type="InterPro" id="IPR036864">
    <property type="entry name" value="Zn2-C6_fun-type_DNA-bd_sf"/>
</dbReference>
<name>A0A3D8QPC3_9HELO</name>
<dbReference type="Proteomes" id="UP000256645">
    <property type="component" value="Unassembled WGS sequence"/>
</dbReference>
<evidence type="ECO:0000256" key="3">
    <source>
        <dbReference type="ARBA" id="ARBA00023125"/>
    </source>
</evidence>
<comment type="caution">
    <text evidence="7">The sequence shown here is derived from an EMBL/GenBank/DDBJ whole genome shotgun (WGS) entry which is preliminary data.</text>
</comment>
<evidence type="ECO:0000313" key="8">
    <source>
        <dbReference type="Proteomes" id="UP000256645"/>
    </source>
</evidence>
<organism evidence="7 8">
    <name type="scientific">Coleophoma cylindrospora</name>
    <dbReference type="NCBI Taxonomy" id="1849047"/>
    <lineage>
        <taxon>Eukaryota</taxon>
        <taxon>Fungi</taxon>
        <taxon>Dikarya</taxon>
        <taxon>Ascomycota</taxon>
        <taxon>Pezizomycotina</taxon>
        <taxon>Leotiomycetes</taxon>
        <taxon>Helotiales</taxon>
        <taxon>Dermateaceae</taxon>
        <taxon>Coleophoma</taxon>
    </lineage>
</organism>
<dbReference type="PANTHER" id="PTHR31845">
    <property type="entry name" value="FINGER DOMAIN PROTEIN, PUTATIVE-RELATED"/>
    <property type="match status" value="1"/>
</dbReference>
<feature type="compositionally biased region" description="Basic residues" evidence="6">
    <location>
        <begin position="47"/>
        <end position="56"/>
    </location>
</feature>
<feature type="compositionally biased region" description="Polar residues" evidence="6">
    <location>
        <begin position="98"/>
        <end position="117"/>
    </location>
</feature>
<dbReference type="GO" id="GO:0000981">
    <property type="term" value="F:DNA-binding transcription factor activity, RNA polymerase II-specific"/>
    <property type="evidence" value="ECO:0007669"/>
    <property type="project" value="InterPro"/>
</dbReference>
<dbReference type="GO" id="GO:0005634">
    <property type="term" value="C:nucleus"/>
    <property type="evidence" value="ECO:0007669"/>
    <property type="project" value="UniProtKB-SubCell"/>
</dbReference>
<feature type="region of interest" description="Disordered" evidence="6">
    <location>
        <begin position="77"/>
        <end position="117"/>
    </location>
</feature>
<dbReference type="EMBL" id="PDLM01000013">
    <property type="protein sequence ID" value="RDW63649.1"/>
    <property type="molecule type" value="Genomic_DNA"/>
</dbReference>
<reference evidence="7 8" key="1">
    <citation type="journal article" date="2018" name="IMA Fungus">
        <title>IMA Genome-F 9: Draft genome sequence of Annulohypoxylon stygium, Aspergillus mulundensis, Berkeleyomyces basicola (syn. Thielaviopsis basicola), Ceratocystis smalleyi, two Cercospora beticola strains, Coleophoma cylindrospora, Fusarium fracticaudum, Phialophora cf. hyalina, and Morchella septimelata.</title>
        <authorList>
            <person name="Wingfield B.D."/>
            <person name="Bills G.F."/>
            <person name="Dong Y."/>
            <person name="Huang W."/>
            <person name="Nel W.J."/>
            <person name="Swalarsk-Parry B.S."/>
            <person name="Vaghefi N."/>
            <person name="Wilken P.M."/>
            <person name="An Z."/>
            <person name="de Beer Z.W."/>
            <person name="De Vos L."/>
            <person name="Chen L."/>
            <person name="Duong T.A."/>
            <person name="Gao Y."/>
            <person name="Hammerbacher A."/>
            <person name="Kikkert J.R."/>
            <person name="Li Y."/>
            <person name="Li H."/>
            <person name="Li K."/>
            <person name="Li Q."/>
            <person name="Liu X."/>
            <person name="Ma X."/>
            <person name="Naidoo K."/>
            <person name="Pethybridge S.J."/>
            <person name="Sun J."/>
            <person name="Steenkamp E.T."/>
            <person name="van der Nest M.A."/>
            <person name="van Wyk S."/>
            <person name="Wingfield M.J."/>
            <person name="Xiong C."/>
            <person name="Yue Q."/>
            <person name="Zhang X."/>
        </authorList>
    </citation>
    <scope>NUCLEOTIDE SEQUENCE [LARGE SCALE GENOMIC DNA]</scope>
    <source>
        <strain evidence="7 8">BP6252</strain>
    </source>
</reference>
<keyword evidence="2" id="KW-0805">Transcription regulation</keyword>
<keyword evidence="5" id="KW-0539">Nucleus</keyword>
<feature type="compositionally biased region" description="Low complexity" evidence="6">
    <location>
        <begin position="82"/>
        <end position="97"/>
    </location>
</feature>
<accession>A0A3D8QPC3</accession>
<evidence type="ECO:0000256" key="4">
    <source>
        <dbReference type="ARBA" id="ARBA00023163"/>
    </source>
</evidence>
<evidence type="ECO:0000256" key="6">
    <source>
        <dbReference type="SAM" id="MobiDB-lite"/>
    </source>
</evidence>
<dbReference type="PANTHER" id="PTHR31845:SF10">
    <property type="entry name" value="ZN(II)2CYS6 TRANSCRIPTION FACTOR (EUROFUNG)"/>
    <property type="match status" value="1"/>
</dbReference>
<protein>
    <recommendedName>
        <fullName evidence="9">Zn(2)-C6 fungal-type domain-containing protein</fullName>
    </recommendedName>
</protein>
<evidence type="ECO:0000256" key="5">
    <source>
        <dbReference type="ARBA" id="ARBA00023242"/>
    </source>
</evidence>
<gene>
    <name evidence="7" type="ORF">BP6252_11194</name>
</gene>
<keyword evidence="4" id="KW-0804">Transcription</keyword>
<feature type="region of interest" description="Disordered" evidence="6">
    <location>
        <begin position="39"/>
        <end position="61"/>
    </location>
</feature>